<dbReference type="InterPro" id="IPR045474">
    <property type="entry name" value="GEVED"/>
</dbReference>
<dbReference type="NCBIfam" id="TIGR04183">
    <property type="entry name" value="Por_Secre_tail"/>
    <property type="match status" value="1"/>
</dbReference>
<evidence type="ECO:0000259" key="3">
    <source>
        <dbReference type="Pfam" id="PF03644"/>
    </source>
</evidence>
<organism evidence="6 7">
    <name type="scientific">Coprobacter tertius</name>
    <dbReference type="NCBI Taxonomy" id="2944915"/>
    <lineage>
        <taxon>Bacteria</taxon>
        <taxon>Pseudomonadati</taxon>
        <taxon>Bacteroidota</taxon>
        <taxon>Bacteroidia</taxon>
        <taxon>Bacteroidales</taxon>
        <taxon>Barnesiellaceae</taxon>
        <taxon>Coprobacter</taxon>
    </lineage>
</organism>
<proteinExistence type="predicted"/>
<evidence type="ECO:0000259" key="5">
    <source>
        <dbReference type="Pfam" id="PF20009"/>
    </source>
</evidence>
<dbReference type="Gene3D" id="2.60.120.260">
    <property type="entry name" value="Galactose-binding domain-like"/>
    <property type="match status" value="1"/>
</dbReference>
<evidence type="ECO:0000259" key="4">
    <source>
        <dbReference type="Pfam" id="PF18962"/>
    </source>
</evidence>
<comment type="caution">
    <text evidence="6">The sequence shown here is derived from an EMBL/GenBank/DDBJ whole genome shotgun (WGS) entry which is preliminary data.</text>
</comment>
<accession>A0ABT1MGB7</accession>
<evidence type="ECO:0000313" key="6">
    <source>
        <dbReference type="EMBL" id="MCP9611680.1"/>
    </source>
</evidence>
<dbReference type="Proteomes" id="UP001205603">
    <property type="component" value="Unassembled WGS sequence"/>
</dbReference>
<keyword evidence="2" id="KW-0732">Signal</keyword>
<dbReference type="PANTHER" id="PTHR13246:SF1">
    <property type="entry name" value="CYTOSOLIC ENDO-BETA-N-ACETYLGLUCOSAMINIDASE"/>
    <property type="match status" value="1"/>
</dbReference>
<dbReference type="PANTHER" id="PTHR13246">
    <property type="entry name" value="ENDO BETA N-ACETYLGLUCOSAMINIDASE"/>
    <property type="match status" value="1"/>
</dbReference>
<reference evidence="6 7" key="1">
    <citation type="submission" date="2022-07" db="EMBL/GenBank/DDBJ databases">
        <title>Fecal culturing of patients with breast cancer.</title>
        <authorList>
            <person name="Teng N.M.Y."/>
            <person name="Kiu R."/>
            <person name="Evans R."/>
            <person name="Baker D.J."/>
            <person name="Zenner C."/>
            <person name="Robinson S.D."/>
            <person name="Hall L.J."/>
        </authorList>
    </citation>
    <scope>NUCLEOTIDE SEQUENCE [LARGE SCALE GENOMIC DNA]</scope>
    <source>
        <strain evidence="6 7">LH1063</strain>
    </source>
</reference>
<evidence type="ECO:0000256" key="2">
    <source>
        <dbReference type="SAM" id="SignalP"/>
    </source>
</evidence>
<dbReference type="InterPro" id="IPR032979">
    <property type="entry name" value="ENGase"/>
</dbReference>
<evidence type="ECO:0000256" key="1">
    <source>
        <dbReference type="SAM" id="MobiDB-lite"/>
    </source>
</evidence>
<feature type="domain" description="Secretion system C-terminal sorting" evidence="4">
    <location>
        <begin position="960"/>
        <end position="1020"/>
    </location>
</feature>
<dbReference type="Pfam" id="PF03644">
    <property type="entry name" value="Glyco_hydro_85"/>
    <property type="match status" value="1"/>
</dbReference>
<keyword evidence="7" id="KW-1185">Reference proteome</keyword>
<dbReference type="RefSeq" id="WP_255026635.1">
    <property type="nucleotide sequence ID" value="NZ_JANDHW010000005.1"/>
</dbReference>
<feature type="compositionally biased region" description="Basic and acidic residues" evidence="1">
    <location>
        <begin position="922"/>
        <end position="939"/>
    </location>
</feature>
<dbReference type="EMBL" id="JANDHW010000005">
    <property type="protein sequence ID" value="MCP9611680.1"/>
    <property type="molecule type" value="Genomic_DNA"/>
</dbReference>
<sequence>MKKITYACIAALVCLLWVAPLSAQDTDPTPPPSASTEIFDFTPFNDKIMLELFEKALEQGRKYPTQEEFEAAGFNYMDIEFVRSHTRLRPAMIEKNKQLNPELYEKRQVFMNIPSGKAKGIGGYPSSDFSNDVFSMWNYTKLFGSWNHGLFQAPGVWTDAAHKNGTDIMSGIKFFESWTPGSGAGEYADLITTKNEDGSYKYAEPMINCLMFFGFDGINYNWEDNSYDNDDVVAFHKTLYKLAAEKGFDNFHIAIYTSSAILNARNVEALFGTTETGKTTDLMLNYSGGDFSYNMGSSVQTAESNMGTADGLYAGVWIVTMDRSWSRLNADEDSKRCGICLWGEHDMSRFMSYNVGSTSLAFQSNYQKLLERAFSGGNRNPASLPPISDTGNNWTQEGDKEPLSTFCGLATFVPERTAIQGDLPFTTYFNLGNGERYNYKGKKTFGNWYNMGNQDIVPTYRWLVYNADTKNVSSDIQPEFTNEDAYMGGAALRLFGNAVSAGTDVVLYRAKLHVAHGEPKVKIAVKQGTPVQGTQTSGLSVILKKLDNDQWYEIPVGDTQGPEWQEKELPMTGFGTGDVIEYIGLRVKGSSPAYNMLVGKLELSDNRIAAPAPIKANSLKVEVKEETTKSLSVKVNWMVDPAGVNATRADYGLIYNDEANIDHFEIMYKNGAEGKISEIARTSSWSGFAGKIKFESTDDEPYIGVRAASVDMKTYSPVEWVKVERSASPDLPVYKDDTYCESVIDPSAAGYEVALQTRYIKTFSTEGAVQDLDYTAAGPAPGKTNYVDATDHVLKVNQGQTITLKFRAYDTSTAAKQDGLRWCFAKAYMDFDRSNSFEPDGDEMLFDLGTPNAGTPAFETQVNSQTYTVPADAAPGKSRLRVVFSDAWFAHPGPCGKTSKGFSIDFGVEIMGNNPARPVAPDLHDQGEADEPDRVRDDNPNDPPQSIETAQAYAGFSTCYPSPADNVIFFNDVEKAWVYTLNGQLVKFATGNPQSLDVSDLSSGMYIVKMEYNNVIRSQKLYKK</sequence>
<feature type="signal peptide" evidence="2">
    <location>
        <begin position="1"/>
        <end position="23"/>
    </location>
</feature>
<protein>
    <submittedName>
        <fullName evidence="6">T9SS type A sorting domain-containing protein</fullName>
    </submittedName>
</protein>
<dbReference type="Pfam" id="PF20009">
    <property type="entry name" value="GEVED"/>
    <property type="match status" value="1"/>
</dbReference>
<gene>
    <name evidence="6" type="ORF">NMU02_06205</name>
</gene>
<feature type="domain" description="Cytosolic endo-beta-N-acetylglucosaminidase TIM barrel" evidence="3">
    <location>
        <begin position="127"/>
        <end position="436"/>
    </location>
</feature>
<dbReference type="InterPro" id="IPR005201">
    <property type="entry name" value="TIM_ENGase"/>
</dbReference>
<name>A0ABT1MGB7_9BACT</name>
<feature type="chain" id="PRO_5045170029" evidence="2">
    <location>
        <begin position="24"/>
        <end position="1024"/>
    </location>
</feature>
<evidence type="ECO:0000313" key="7">
    <source>
        <dbReference type="Proteomes" id="UP001205603"/>
    </source>
</evidence>
<dbReference type="Gene3D" id="3.20.20.80">
    <property type="entry name" value="Glycosidases"/>
    <property type="match status" value="1"/>
</dbReference>
<feature type="domain" description="GEVED" evidence="5">
    <location>
        <begin position="826"/>
        <end position="906"/>
    </location>
</feature>
<feature type="region of interest" description="Disordered" evidence="1">
    <location>
        <begin position="915"/>
        <end position="944"/>
    </location>
</feature>
<dbReference type="Pfam" id="PF18962">
    <property type="entry name" value="Por_Secre_tail"/>
    <property type="match status" value="1"/>
</dbReference>
<dbReference type="InterPro" id="IPR026444">
    <property type="entry name" value="Secre_tail"/>
</dbReference>